<organism evidence="2 3">
    <name type="scientific">Microbacterium foliorum</name>
    <dbReference type="NCBI Taxonomy" id="104336"/>
    <lineage>
        <taxon>Bacteria</taxon>
        <taxon>Bacillati</taxon>
        <taxon>Actinomycetota</taxon>
        <taxon>Actinomycetes</taxon>
        <taxon>Micrococcales</taxon>
        <taxon>Microbacteriaceae</taxon>
        <taxon>Microbacterium</taxon>
    </lineage>
</organism>
<dbReference type="GO" id="GO:0003677">
    <property type="term" value="F:DNA binding"/>
    <property type="evidence" value="ECO:0007669"/>
    <property type="project" value="InterPro"/>
</dbReference>
<reference evidence="2 3" key="1">
    <citation type="submission" date="2019-06" db="EMBL/GenBank/DDBJ databases">
        <title>Complete genome of Microbacterium foliorum M2.</title>
        <authorList>
            <person name="Cao G."/>
        </authorList>
    </citation>
    <scope>NUCLEOTIDE SEQUENCE [LARGE SCALE GENOMIC DNA]</scope>
    <source>
        <strain evidence="2 3">M2</strain>
    </source>
</reference>
<dbReference type="Pfam" id="PF13443">
    <property type="entry name" value="HTH_26"/>
    <property type="match status" value="1"/>
</dbReference>
<name>A0A4Y5YQY6_9MICO</name>
<proteinExistence type="predicted"/>
<dbReference type="RefSeq" id="WP_140037074.1">
    <property type="nucleotide sequence ID" value="NZ_CP041040.1"/>
</dbReference>
<sequence length="115" mass="13246">MRREVEYHWHVRELMARMGMRNSRDLVEPLRDRGITLSESQIYRIVAQDPERIAFKVLVALADIFRVEVNDLVTYTATDARAQRPKKVAGAAAEIPLIEACRPIRARITKAEDDD</sequence>
<protein>
    <submittedName>
        <fullName evidence="2">Helix-turn-helix transcriptional regulator</fullName>
    </submittedName>
</protein>
<feature type="domain" description="HTH cro/C1-type" evidence="1">
    <location>
        <begin position="11"/>
        <end position="76"/>
    </location>
</feature>
<evidence type="ECO:0000259" key="1">
    <source>
        <dbReference type="Pfam" id="PF13443"/>
    </source>
</evidence>
<dbReference type="EMBL" id="CP041040">
    <property type="protein sequence ID" value="QDE34839.1"/>
    <property type="molecule type" value="Genomic_DNA"/>
</dbReference>
<dbReference type="Gene3D" id="1.10.260.40">
    <property type="entry name" value="lambda repressor-like DNA-binding domains"/>
    <property type="match status" value="1"/>
</dbReference>
<dbReference type="InterPro" id="IPR010982">
    <property type="entry name" value="Lambda_DNA-bd_dom_sf"/>
</dbReference>
<evidence type="ECO:0000313" key="2">
    <source>
        <dbReference type="EMBL" id="QDE34839.1"/>
    </source>
</evidence>
<accession>A0A4Y5YQY6</accession>
<dbReference type="Proteomes" id="UP000316125">
    <property type="component" value="Chromosome"/>
</dbReference>
<dbReference type="InterPro" id="IPR001387">
    <property type="entry name" value="Cro/C1-type_HTH"/>
</dbReference>
<gene>
    <name evidence="2" type="ORF">FIV50_08560</name>
</gene>
<evidence type="ECO:0000313" key="3">
    <source>
        <dbReference type="Proteomes" id="UP000316125"/>
    </source>
</evidence>
<dbReference type="OrthoDB" id="3626437at2"/>
<dbReference type="AlphaFoldDB" id="A0A4Y5YQY6"/>